<keyword evidence="3" id="KW-1133">Transmembrane helix</keyword>
<sequence length="365" mass="40807">MANQQVECLVTGGAGYLGGNIVRTLLRTHPNWRITILDLHAPAEDLRERILPFKCADITSVDSVQKAFGSYQPDIVFHTAGIVPARDFRYSRDSKQWEKVRAINYQGAINVLDATMKSGCRKFVYTSSCTTVIDDLDHDYYNMNESIPLGLATLHYGKSKGMAEQYVLSPDHAAKGLQACALRPCTIIGPGDVAVISVMHDLIAKGETYFVVGDGNNLYDFVYIDNAVQAHILAAENLLTTHTAAGQAFFISNQELVYFWDFFLAIWAEFGHIPRYRVFIPMWLAWIAALIMEVITFFTGAAVTLDTGSVKDAVRTQYSDNTKAIEVLGYRPKVGLAKGLRLWCDDYKKHLARTVSFEQDLKKAR</sequence>
<feature type="transmembrane region" description="Helical" evidence="3">
    <location>
        <begin position="283"/>
        <end position="305"/>
    </location>
</feature>
<keyword evidence="3" id="KW-0812">Transmembrane</keyword>
<dbReference type="OrthoDB" id="331544at2759"/>
<protein>
    <submittedName>
        <fullName evidence="5">3-beta hydroxysteroid dehydrogenase/isomerase, NAD(P)-binding domain superfamily</fullName>
    </submittedName>
</protein>
<dbReference type="GO" id="GO:0006694">
    <property type="term" value="P:steroid biosynthetic process"/>
    <property type="evidence" value="ECO:0007669"/>
    <property type="project" value="InterPro"/>
</dbReference>
<name>A0A9Q9B3R9_9PEZI</name>
<comment type="similarity">
    <text evidence="1">Belongs to the 3-beta-HSD family.</text>
</comment>
<evidence type="ECO:0000259" key="4">
    <source>
        <dbReference type="Pfam" id="PF01073"/>
    </source>
</evidence>
<dbReference type="EMBL" id="CP099427">
    <property type="protein sequence ID" value="USW57670.1"/>
    <property type="molecule type" value="Genomic_DNA"/>
</dbReference>
<dbReference type="Gene3D" id="3.40.50.720">
    <property type="entry name" value="NAD(P)-binding Rossmann-like Domain"/>
    <property type="match status" value="1"/>
</dbReference>
<keyword evidence="6" id="KW-1185">Reference proteome</keyword>
<evidence type="ECO:0000256" key="3">
    <source>
        <dbReference type="SAM" id="Phobius"/>
    </source>
</evidence>
<reference evidence="5" key="1">
    <citation type="submission" date="2022-06" db="EMBL/GenBank/DDBJ databases">
        <title>Complete genome sequences of two strains of the flax pathogen Septoria linicola.</title>
        <authorList>
            <person name="Lapalu N."/>
            <person name="Simon A."/>
            <person name="Demenou B."/>
            <person name="Paumier D."/>
            <person name="Guillot M.-P."/>
            <person name="Gout L."/>
            <person name="Valade R."/>
        </authorList>
    </citation>
    <scope>NUCLEOTIDE SEQUENCE</scope>
    <source>
        <strain evidence="5">SE15195</strain>
    </source>
</reference>
<dbReference type="Pfam" id="PF01073">
    <property type="entry name" value="3Beta_HSD"/>
    <property type="match status" value="1"/>
</dbReference>
<organism evidence="5 6">
    <name type="scientific">Septoria linicola</name>
    <dbReference type="NCBI Taxonomy" id="215465"/>
    <lineage>
        <taxon>Eukaryota</taxon>
        <taxon>Fungi</taxon>
        <taxon>Dikarya</taxon>
        <taxon>Ascomycota</taxon>
        <taxon>Pezizomycotina</taxon>
        <taxon>Dothideomycetes</taxon>
        <taxon>Dothideomycetidae</taxon>
        <taxon>Mycosphaerellales</taxon>
        <taxon>Mycosphaerellaceae</taxon>
        <taxon>Septoria</taxon>
    </lineage>
</organism>
<gene>
    <name evidence="5" type="ORF">Slin15195_G109890</name>
</gene>
<feature type="domain" description="3-beta hydroxysteroid dehydrogenase/isomerase" evidence="4">
    <location>
        <begin position="9"/>
        <end position="278"/>
    </location>
</feature>
<dbReference type="AlphaFoldDB" id="A0A9Q9B3R9"/>
<dbReference type="Proteomes" id="UP001056384">
    <property type="component" value="Chromosome 10"/>
</dbReference>
<keyword evidence="3" id="KW-0472">Membrane</keyword>
<dbReference type="SUPFAM" id="SSF51735">
    <property type="entry name" value="NAD(P)-binding Rossmann-fold domains"/>
    <property type="match status" value="1"/>
</dbReference>
<evidence type="ECO:0000313" key="5">
    <source>
        <dbReference type="EMBL" id="USW57670.1"/>
    </source>
</evidence>
<keyword evidence="2" id="KW-0560">Oxidoreductase</keyword>
<evidence type="ECO:0000256" key="1">
    <source>
        <dbReference type="ARBA" id="ARBA00009219"/>
    </source>
</evidence>
<dbReference type="InterPro" id="IPR050177">
    <property type="entry name" value="Lipid_A_modif_metabolic_enz"/>
</dbReference>
<proteinExistence type="inferred from homology"/>
<dbReference type="PANTHER" id="PTHR43245:SF51">
    <property type="entry name" value="SHORT CHAIN DEHYDROGENASE_REDUCTASE FAMILY 42E, MEMBER 2"/>
    <property type="match status" value="1"/>
</dbReference>
<evidence type="ECO:0000256" key="2">
    <source>
        <dbReference type="ARBA" id="ARBA00023002"/>
    </source>
</evidence>
<dbReference type="InterPro" id="IPR036291">
    <property type="entry name" value="NAD(P)-bd_dom_sf"/>
</dbReference>
<dbReference type="InterPro" id="IPR002225">
    <property type="entry name" value="3Beta_OHSteriod_DH/Estase"/>
</dbReference>
<dbReference type="GO" id="GO:0016616">
    <property type="term" value="F:oxidoreductase activity, acting on the CH-OH group of donors, NAD or NADP as acceptor"/>
    <property type="evidence" value="ECO:0007669"/>
    <property type="project" value="InterPro"/>
</dbReference>
<evidence type="ECO:0000313" key="6">
    <source>
        <dbReference type="Proteomes" id="UP001056384"/>
    </source>
</evidence>
<accession>A0A9Q9B3R9</accession>
<dbReference type="PANTHER" id="PTHR43245">
    <property type="entry name" value="BIFUNCTIONAL POLYMYXIN RESISTANCE PROTEIN ARNA"/>
    <property type="match status" value="1"/>
</dbReference>